<dbReference type="SUPFAM" id="SSF49417">
    <property type="entry name" value="p53-like transcription factors"/>
    <property type="match status" value="1"/>
</dbReference>
<dbReference type="GO" id="GO:0000981">
    <property type="term" value="F:DNA-binding transcription factor activity, RNA polymerase II-specific"/>
    <property type="evidence" value="ECO:0007669"/>
    <property type="project" value="TreeGrafter"/>
</dbReference>
<dbReference type="Proteomes" id="UP000694388">
    <property type="component" value="Unplaced"/>
</dbReference>
<reference evidence="4" key="1">
    <citation type="submission" date="2025-08" db="UniProtKB">
        <authorList>
            <consortium name="Ensembl"/>
        </authorList>
    </citation>
    <scope>IDENTIFICATION</scope>
</reference>
<dbReference type="GO" id="GO:0005737">
    <property type="term" value="C:cytoplasm"/>
    <property type="evidence" value="ECO:0007669"/>
    <property type="project" value="InterPro"/>
</dbReference>
<keyword evidence="1" id="KW-0040">ANK repeat</keyword>
<reference evidence="4" key="2">
    <citation type="submission" date="2025-09" db="UniProtKB">
        <authorList>
            <consortium name="Ensembl"/>
        </authorList>
    </citation>
    <scope>IDENTIFICATION</scope>
</reference>
<dbReference type="AlphaFoldDB" id="A0A8C4QVE8"/>
<dbReference type="PANTHER" id="PTHR24169:SF28">
    <property type="entry name" value="NUCLEAR FACTOR NF-KAPPA-B P110 SUBUNIT"/>
    <property type="match status" value="1"/>
</dbReference>
<feature type="repeat" description="ANK" evidence="1">
    <location>
        <begin position="664"/>
        <end position="696"/>
    </location>
</feature>
<dbReference type="Gene3D" id="1.25.40.20">
    <property type="entry name" value="Ankyrin repeat-containing domain"/>
    <property type="match status" value="2"/>
</dbReference>
<dbReference type="InterPro" id="IPR008967">
    <property type="entry name" value="p53-like_TF_DNA-bd_sf"/>
</dbReference>
<dbReference type="InterPro" id="IPR036770">
    <property type="entry name" value="Ankyrin_rpt-contain_sf"/>
</dbReference>
<dbReference type="OMA" id="SPNQQNH"/>
<feature type="repeat" description="ANK" evidence="1">
    <location>
        <begin position="801"/>
        <end position="833"/>
    </location>
</feature>
<feature type="repeat" description="ANK" evidence="1">
    <location>
        <begin position="735"/>
        <end position="767"/>
    </location>
</feature>
<dbReference type="PRINTS" id="PR00057">
    <property type="entry name" value="NFKBTNSCPFCT"/>
</dbReference>
<dbReference type="SMART" id="SM00248">
    <property type="entry name" value="ANK"/>
    <property type="match status" value="6"/>
</dbReference>
<dbReference type="PROSITE" id="PS50088">
    <property type="entry name" value="ANK_REPEAT"/>
    <property type="match status" value="3"/>
</dbReference>
<dbReference type="Gene3D" id="2.60.40.340">
    <property type="entry name" value="Rel homology domain (RHD), DNA-binding domain"/>
    <property type="match status" value="1"/>
</dbReference>
<dbReference type="PROSITE" id="PS01204">
    <property type="entry name" value="REL_1"/>
    <property type="match status" value="1"/>
</dbReference>
<dbReference type="PROSITE" id="PS50297">
    <property type="entry name" value="ANK_REP_REGION"/>
    <property type="match status" value="3"/>
</dbReference>
<dbReference type="InterPro" id="IPR032397">
    <property type="entry name" value="RHD_dimer"/>
</dbReference>
<dbReference type="InterPro" id="IPR011539">
    <property type="entry name" value="RHD_DNA_bind_dom"/>
</dbReference>
<accession>A0A8C4QVE8</accession>
<dbReference type="InterPro" id="IPR013783">
    <property type="entry name" value="Ig-like_fold"/>
</dbReference>
<dbReference type="InterPro" id="IPR030492">
    <property type="entry name" value="RHD_CS"/>
</dbReference>
<dbReference type="Pfam" id="PF16179">
    <property type="entry name" value="RHD_dimer"/>
    <property type="match status" value="2"/>
</dbReference>
<evidence type="ECO:0000259" key="3">
    <source>
        <dbReference type="PROSITE" id="PS50254"/>
    </source>
</evidence>
<dbReference type="SUPFAM" id="SSF81296">
    <property type="entry name" value="E set domains"/>
    <property type="match status" value="2"/>
</dbReference>
<dbReference type="InterPro" id="IPR002909">
    <property type="entry name" value="IPT_dom"/>
</dbReference>
<dbReference type="InterPro" id="IPR037059">
    <property type="entry name" value="RHD_DNA_bind_dom_sf"/>
</dbReference>
<dbReference type="InterPro" id="IPR002110">
    <property type="entry name" value="Ankyrin_rpt"/>
</dbReference>
<dbReference type="SMART" id="SM00429">
    <property type="entry name" value="IPT"/>
    <property type="match status" value="1"/>
</dbReference>
<dbReference type="Gene3D" id="2.60.40.10">
    <property type="entry name" value="Immunoglobulins"/>
    <property type="match status" value="2"/>
</dbReference>
<evidence type="ECO:0000313" key="4">
    <source>
        <dbReference type="Ensembl" id="ENSEBUP00000019917.1"/>
    </source>
</evidence>
<sequence length="922" mass="102922">MSFTNTSGFCVNAMNSSMKAPEPHLEIIEQPKQHGFRFRYSCEGQSHGGLPGKTSGQTRKTYPAVKINNYTGKAKVRVQLVTNTDPPLLHAHNLVGKKVDESGSITMDVGPHDMTAVLYGIGIEHVKRKVHPSVLEERWVFNKVRDQYSNMDISIKDAHLYLSVFELQQIKNKVQEEVKKINLNVVRLMFTALLPDNHGLFTRRLPSVYSLPIYDSKAPSSTVLQIIRMDRSSGSVIGGEEIYLLCDKVQKDDIKIRFFDINGWEGFANFGPIDVHRQVWKNASPFQCSFAHFIIITICCCKCINERNYLYYQYFLQYCNLSPQFAIVFKTPAYSNSEITSPVRVDVELVRQSDSMTSDPKHFTYYPKAEDKKEVARKRRKMHATYVNYLNNDLPLANTTCFSTFDTMDNQVPAYHIPEPLFENIDWSSTEQPGIFINPNNLVPEPQAYAMQTSCGQEALNSYLHGIQQRQRMDMVDDIETDATPRFRELSLHSPEPVFNKAIGSQEMLPQTMDKTSSSFGNLHKPHGLLSTKSTVQAVTAAPSPEKTESVQNAKSKKQMDFKKDLIPAATPMGISSKTEAMPSGESALRLAERTARALLDYARTGDARMLLVVQRHLTAVQDDEGDSALHLATIHQQPQVVKQLLHVMLSIHDQNLLNLPNDLHQTPLHLAVITKQPSVVDILLGAGADPSIVDRDGDSVIHMATENGDEETLAVLTRHLGLNLSPLINTPNYEGLFPVHLAVLSGSLPCLKLLHSAGANLDDQELKYGRTPLHYATENNIVDLAAYLVVHVFVDAVTYDGNTPLHVAASRGLKAMTMLLMASGADPRAESFEILQSDGHDDDYEKEDEETDWGLVQGLTPLDVAANQMIYDILYGEEYKSTDTNQSFSKMSGVKDNAYDSGVETSSQHLMEIQSSKNAAA</sequence>
<organism evidence="4 5">
    <name type="scientific">Eptatretus burgeri</name>
    <name type="common">Inshore hagfish</name>
    <dbReference type="NCBI Taxonomy" id="7764"/>
    <lineage>
        <taxon>Eukaryota</taxon>
        <taxon>Metazoa</taxon>
        <taxon>Chordata</taxon>
        <taxon>Craniata</taxon>
        <taxon>Vertebrata</taxon>
        <taxon>Cyclostomata</taxon>
        <taxon>Myxini</taxon>
        <taxon>Myxiniformes</taxon>
        <taxon>Myxinidae</taxon>
        <taxon>Eptatretinae</taxon>
        <taxon>Eptatretus</taxon>
    </lineage>
</organism>
<name>A0A8C4QVE8_EPTBU</name>
<dbReference type="Pfam" id="PF00554">
    <property type="entry name" value="RHD_DNA_bind"/>
    <property type="match status" value="1"/>
</dbReference>
<protein>
    <submittedName>
        <fullName evidence="4">Nuclear factor of kappa light polypeptide gene enhancer in B-cells 2 (p49/p100)</fullName>
    </submittedName>
</protein>
<dbReference type="SUPFAM" id="SSF48403">
    <property type="entry name" value="Ankyrin repeat"/>
    <property type="match status" value="1"/>
</dbReference>
<dbReference type="PROSITE" id="PS50254">
    <property type="entry name" value="REL_2"/>
    <property type="match status" value="1"/>
</dbReference>
<evidence type="ECO:0000256" key="1">
    <source>
        <dbReference type="PROSITE-ProRule" id="PRU00023"/>
    </source>
</evidence>
<dbReference type="Ensembl" id="ENSEBUT00000020493.1">
    <property type="protein sequence ID" value="ENSEBUP00000019917.1"/>
    <property type="gene ID" value="ENSEBUG00000012365.1"/>
</dbReference>
<dbReference type="GO" id="GO:0000978">
    <property type="term" value="F:RNA polymerase II cis-regulatory region sequence-specific DNA binding"/>
    <property type="evidence" value="ECO:0007669"/>
    <property type="project" value="TreeGrafter"/>
</dbReference>
<feature type="domain" description="RHD" evidence="3">
    <location>
        <begin position="20"/>
        <end position="220"/>
    </location>
</feature>
<dbReference type="InterPro" id="IPR000451">
    <property type="entry name" value="NFkB/Dor"/>
</dbReference>
<dbReference type="GeneTree" id="ENSGT00940000164992"/>
<evidence type="ECO:0000313" key="5">
    <source>
        <dbReference type="Proteomes" id="UP000694388"/>
    </source>
</evidence>
<dbReference type="Pfam" id="PF12796">
    <property type="entry name" value="Ank_2"/>
    <property type="match status" value="2"/>
</dbReference>
<dbReference type="InterPro" id="IPR014756">
    <property type="entry name" value="Ig_E-set"/>
</dbReference>
<proteinExistence type="predicted"/>
<feature type="compositionally biased region" description="Polar residues" evidence="2">
    <location>
        <begin position="904"/>
        <end position="922"/>
    </location>
</feature>
<evidence type="ECO:0000256" key="2">
    <source>
        <dbReference type="SAM" id="MobiDB-lite"/>
    </source>
</evidence>
<keyword evidence="5" id="KW-1185">Reference proteome</keyword>
<feature type="region of interest" description="Disordered" evidence="2">
    <location>
        <begin position="884"/>
        <end position="922"/>
    </location>
</feature>
<dbReference type="PANTHER" id="PTHR24169">
    <property type="entry name" value="NUCLEAR FACTOR NF-KAPPA-B PROTEIN"/>
    <property type="match status" value="1"/>
</dbReference>